<reference evidence="1" key="1">
    <citation type="submission" date="2022-09" db="EMBL/GenBank/DDBJ databases">
        <title>Characteristics of the novel Enterococcus vB_Efa29212_2e and vB_Efa29212_3e bacteriophages.</title>
        <authorList>
            <person name="Lach J."/>
            <person name="Moryl M."/>
        </authorList>
    </citation>
    <scope>NUCLEOTIDE SEQUENCE</scope>
</reference>
<proteinExistence type="predicted"/>
<name>A0A978ABR4_9CAUD</name>
<gene>
    <name evidence="1" type="ORF">GMNKNHGO_00073</name>
</gene>
<accession>A0A978ABR4</accession>
<organism evidence="1">
    <name type="scientific">Enterococcus phage vB_Efa29212_3e</name>
    <dbReference type="NCBI Taxonomy" id="2982224"/>
    <lineage>
        <taxon>Viruses</taxon>
        <taxon>Duplodnaviria</taxon>
        <taxon>Heunggongvirae</taxon>
        <taxon>Uroviricota</taxon>
        <taxon>Caudoviricetes</taxon>
        <taxon>Herelleviridae</taxon>
        <taxon>Brockvirinae</taxon>
        <taxon>Kochikohdavirus</taxon>
    </lineage>
</organism>
<sequence length="29" mass="3321">MNVVALLGLLVKITFIFKLLADKKINQNY</sequence>
<dbReference type="EMBL" id="OP559178">
    <property type="protein sequence ID" value="UYB00700.1"/>
    <property type="molecule type" value="Genomic_DNA"/>
</dbReference>
<protein>
    <submittedName>
        <fullName evidence="1">Uncharacterized protein</fullName>
    </submittedName>
</protein>
<evidence type="ECO:0000313" key="1">
    <source>
        <dbReference type="EMBL" id="UYB00700.1"/>
    </source>
</evidence>